<dbReference type="EMBL" id="CM042035">
    <property type="protein sequence ID" value="KAI3754706.1"/>
    <property type="molecule type" value="Genomic_DNA"/>
</dbReference>
<organism evidence="1 2">
    <name type="scientific">Smallanthus sonchifolius</name>
    <dbReference type="NCBI Taxonomy" id="185202"/>
    <lineage>
        <taxon>Eukaryota</taxon>
        <taxon>Viridiplantae</taxon>
        <taxon>Streptophyta</taxon>
        <taxon>Embryophyta</taxon>
        <taxon>Tracheophyta</taxon>
        <taxon>Spermatophyta</taxon>
        <taxon>Magnoliopsida</taxon>
        <taxon>eudicotyledons</taxon>
        <taxon>Gunneridae</taxon>
        <taxon>Pentapetalae</taxon>
        <taxon>asterids</taxon>
        <taxon>campanulids</taxon>
        <taxon>Asterales</taxon>
        <taxon>Asteraceae</taxon>
        <taxon>Asteroideae</taxon>
        <taxon>Heliantheae alliance</taxon>
        <taxon>Millerieae</taxon>
        <taxon>Smallanthus</taxon>
    </lineage>
</organism>
<dbReference type="Proteomes" id="UP001056120">
    <property type="component" value="Linkage Group LG18"/>
</dbReference>
<name>A0ACB9E8C7_9ASTR</name>
<reference evidence="1 2" key="2">
    <citation type="journal article" date="2022" name="Mol. Ecol. Resour.">
        <title>The genomes of chicory, endive, great burdock and yacon provide insights into Asteraceae paleo-polyploidization history and plant inulin production.</title>
        <authorList>
            <person name="Fan W."/>
            <person name="Wang S."/>
            <person name="Wang H."/>
            <person name="Wang A."/>
            <person name="Jiang F."/>
            <person name="Liu H."/>
            <person name="Zhao H."/>
            <person name="Xu D."/>
            <person name="Zhang Y."/>
        </authorList>
    </citation>
    <scope>NUCLEOTIDE SEQUENCE [LARGE SCALE GENOMIC DNA]</scope>
    <source>
        <strain evidence="2">cv. Yunnan</strain>
        <tissue evidence="1">Leaves</tissue>
    </source>
</reference>
<reference evidence="2" key="1">
    <citation type="journal article" date="2022" name="Mol. Ecol. Resour.">
        <title>The genomes of chicory, endive, great burdock and yacon provide insights into Asteraceae palaeo-polyploidization history and plant inulin production.</title>
        <authorList>
            <person name="Fan W."/>
            <person name="Wang S."/>
            <person name="Wang H."/>
            <person name="Wang A."/>
            <person name="Jiang F."/>
            <person name="Liu H."/>
            <person name="Zhao H."/>
            <person name="Xu D."/>
            <person name="Zhang Y."/>
        </authorList>
    </citation>
    <scope>NUCLEOTIDE SEQUENCE [LARGE SCALE GENOMIC DNA]</scope>
    <source>
        <strain evidence="2">cv. Yunnan</strain>
    </source>
</reference>
<comment type="caution">
    <text evidence="1">The sequence shown here is derived from an EMBL/GenBank/DDBJ whole genome shotgun (WGS) entry which is preliminary data.</text>
</comment>
<protein>
    <submittedName>
        <fullName evidence="1">Uncharacterized protein</fullName>
    </submittedName>
</protein>
<accession>A0ACB9E8C7</accession>
<evidence type="ECO:0000313" key="2">
    <source>
        <dbReference type="Proteomes" id="UP001056120"/>
    </source>
</evidence>
<evidence type="ECO:0000313" key="1">
    <source>
        <dbReference type="EMBL" id="KAI3754706.1"/>
    </source>
</evidence>
<proteinExistence type="predicted"/>
<sequence length="275" mass="30957">MLEKVNWFCDEYNSVWNVNYEGLEMSTSVPIVDLSSDNERIDLIVPLPPGCLYIRDSKTSLPCVWRQRENCGWIPNDSEIISSPTHPNRFRARRPASPFIGEPVVQIPVPVVEVLAPVDRALNRPPKDIRLVYTRKRKRGVQGEQPMQGDAHYGPSSGPKGVDSGYLQHVAATIAQQNANRNASVRMGTWSKVGDSAKKVGEAGEMFGDVEKKPFDGKRKSSGFPMNSLGFKRREIRILVRLMLQTRLVLLVGKPFAKDAENRVIKLRFTDLRCL</sequence>
<gene>
    <name evidence="1" type="ORF">L1987_54494</name>
</gene>
<keyword evidence="2" id="KW-1185">Reference proteome</keyword>